<dbReference type="STRING" id="156976.AK829_03270"/>
<dbReference type="Proteomes" id="UP000060016">
    <property type="component" value="Chromosome"/>
</dbReference>
<dbReference type="GO" id="GO:0006508">
    <property type="term" value="P:proteolysis"/>
    <property type="evidence" value="ECO:0007669"/>
    <property type="project" value="InterPro"/>
</dbReference>
<evidence type="ECO:0000313" key="4">
    <source>
        <dbReference type="Proteomes" id="UP000060016"/>
    </source>
</evidence>
<organism evidence="3 4">
    <name type="scientific">Corynebacterium riegelii</name>
    <dbReference type="NCBI Taxonomy" id="156976"/>
    <lineage>
        <taxon>Bacteria</taxon>
        <taxon>Bacillati</taxon>
        <taxon>Actinomycetota</taxon>
        <taxon>Actinomycetes</taxon>
        <taxon>Mycobacteriales</taxon>
        <taxon>Corynebacteriaceae</taxon>
        <taxon>Corynebacterium</taxon>
    </lineage>
</organism>
<gene>
    <name evidence="3" type="ORF">AK829_03270</name>
</gene>
<proteinExistence type="predicted"/>
<dbReference type="AlphaFoldDB" id="A0A0K1RAB5"/>
<dbReference type="EMBL" id="CP012342">
    <property type="protein sequence ID" value="AKV58349.1"/>
    <property type="molecule type" value="Genomic_DNA"/>
</dbReference>
<feature type="transmembrane region" description="Helical" evidence="1">
    <location>
        <begin position="186"/>
        <end position="210"/>
    </location>
</feature>
<dbReference type="GO" id="GO:0004252">
    <property type="term" value="F:serine-type endopeptidase activity"/>
    <property type="evidence" value="ECO:0007669"/>
    <property type="project" value="InterPro"/>
</dbReference>
<keyword evidence="1" id="KW-0472">Membrane</keyword>
<dbReference type="InterPro" id="IPR009003">
    <property type="entry name" value="Peptidase_S1_PA"/>
</dbReference>
<evidence type="ECO:0000313" key="3">
    <source>
        <dbReference type="EMBL" id="AKV58349.1"/>
    </source>
</evidence>
<evidence type="ECO:0000256" key="1">
    <source>
        <dbReference type="SAM" id="Phobius"/>
    </source>
</evidence>
<dbReference type="PATRIC" id="fig|156976.3.peg.645"/>
<dbReference type="KEGG" id="crie:AK829_03270"/>
<keyword evidence="4" id="KW-1185">Reference proteome</keyword>
<dbReference type="SUPFAM" id="SSF50494">
    <property type="entry name" value="Trypsin-like serine proteases"/>
    <property type="match status" value="1"/>
</dbReference>
<feature type="domain" description="Peptidase S1" evidence="2">
    <location>
        <begin position="10"/>
        <end position="123"/>
    </location>
</feature>
<sequence>MQKAISAGTIEKSPNYDPKKNANDWAIIRWKDGVTINSNTFDRDGIVPISQLRKSQEVCFHGHTTHGTSGSADCGEIIATLGNKIIVETPRGARKGDSGGPLYLPGGGLVGVLSTSYEVEDSNGNTRYVVTANAPQDGRMVTMEEESEAINRYFGARVHLLEHEITPGSSLIEGLSDAGSSDAEGAAIALIVISALLGGLAIGSVINNAFF</sequence>
<name>A0A0K1RAB5_9CORY</name>
<accession>A0A0K1RAB5</accession>
<protein>
    <recommendedName>
        <fullName evidence="2">Peptidase S1 domain-containing protein</fullName>
    </recommendedName>
</protein>
<keyword evidence="1" id="KW-0812">Transmembrane</keyword>
<dbReference type="InterPro" id="IPR001254">
    <property type="entry name" value="Trypsin_dom"/>
</dbReference>
<reference evidence="3 4" key="1">
    <citation type="submission" date="2015-08" db="EMBL/GenBank/DDBJ databases">
        <authorList>
            <person name="Babu N.S."/>
            <person name="Beckwith C.J."/>
            <person name="Beseler K.G."/>
            <person name="Brison A."/>
            <person name="Carone J.V."/>
            <person name="Caskin T.P."/>
            <person name="Diamond M."/>
            <person name="Durham M.E."/>
            <person name="Foxe J.M."/>
            <person name="Go M."/>
            <person name="Henderson B.A."/>
            <person name="Jones I.B."/>
            <person name="McGettigan J.A."/>
            <person name="Micheletti S.J."/>
            <person name="Nasrallah M.E."/>
            <person name="Ortiz D."/>
            <person name="Piller C.R."/>
            <person name="Privatt S.R."/>
            <person name="Schneider S.L."/>
            <person name="Sharp S."/>
            <person name="Smith T.C."/>
            <person name="Stanton J.D."/>
            <person name="Ullery H.E."/>
            <person name="Wilson R.J."/>
            <person name="Serrano M.G."/>
            <person name="Buck G."/>
            <person name="Lee V."/>
            <person name="Wang Y."/>
            <person name="Carvalho R."/>
            <person name="Voegtly L."/>
            <person name="Shi R."/>
            <person name="Duckworth R."/>
            <person name="Johnson A."/>
            <person name="Loviza R."/>
            <person name="Walstead R."/>
            <person name="Shah Z."/>
            <person name="Kiflezghi M."/>
            <person name="Wade K."/>
            <person name="Ball S.L."/>
            <person name="Bradley K.W."/>
            <person name="Asai D.J."/>
            <person name="Bowman C.A."/>
            <person name="Russell D.A."/>
            <person name="Pope W.H."/>
            <person name="Jacobs-Sera D."/>
            <person name="Hendrix R.W."/>
            <person name="Hatfull G.F."/>
        </authorList>
    </citation>
    <scope>NUCLEOTIDE SEQUENCE [LARGE SCALE GENOMIC DNA]</scope>
    <source>
        <strain evidence="3 4">PUDD_83A45</strain>
    </source>
</reference>
<evidence type="ECO:0000259" key="2">
    <source>
        <dbReference type="Pfam" id="PF00089"/>
    </source>
</evidence>
<keyword evidence="1" id="KW-1133">Transmembrane helix</keyword>
<dbReference type="Pfam" id="PF00089">
    <property type="entry name" value="Trypsin"/>
    <property type="match status" value="1"/>
</dbReference>